<organism evidence="1">
    <name type="scientific">Rhizophora mucronata</name>
    <name type="common">Asiatic mangrove</name>
    <dbReference type="NCBI Taxonomy" id="61149"/>
    <lineage>
        <taxon>Eukaryota</taxon>
        <taxon>Viridiplantae</taxon>
        <taxon>Streptophyta</taxon>
        <taxon>Embryophyta</taxon>
        <taxon>Tracheophyta</taxon>
        <taxon>Spermatophyta</taxon>
        <taxon>Magnoliopsida</taxon>
        <taxon>eudicotyledons</taxon>
        <taxon>Gunneridae</taxon>
        <taxon>Pentapetalae</taxon>
        <taxon>rosids</taxon>
        <taxon>fabids</taxon>
        <taxon>Malpighiales</taxon>
        <taxon>Rhizophoraceae</taxon>
        <taxon>Rhizophora</taxon>
    </lineage>
</organism>
<name>A0A2P2QIP0_RHIMU</name>
<proteinExistence type="predicted"/>
<reference evidence="1" key="1">
    <citation type="submission" date="2018-02" db="EMBL/GenBank/DDBJ databases">
        <title>Rhizophora mucronata_Transcriptome.</title>
        <authorList>
            <person name="Meera S.P."/>
            <person name="Sreeshan A."/>
            <person name="Augustine A."/>
        </authorList>
    </citation>
    <scope>NUCLEOTIDE SEQUENCE</scope>
    <source>
        <tissue evidence="1">Leaf</tissue>
    </source>
</reference>
<dbReference type="EMBL" id="GGEC01086291">
    <property type="protein sequence ID" value="MBX66775.1"/>
    <property type="molecule type" value="Transcribed_RNA"/>
</dbReference>
<sequence length="14" mass="1654">MQVPLNNCYKKSTK</sequence>
<evidence type="ECO:0000313" key="1">
    <source>
        <dbReference type="EMBL" id="MBX66775.1"/>
    </source>
</evidence>
<accession>A0A2P2QIP0</accession>
<protein>
    <submittedName>
        <fullName evidence="1">Uncharacterized protein</fullName>
    </submittedName>
</protein>